<proteinExistence type="predicted"/>
<name>A0A0D2JUQ0_9BACT</name>
<feature type="transmembrane region" description="Helical" evidence="1">
    <location>
        <begin position="12"/>
        <end position="32"/>
    </location>
</feature>
<dbReference type="RefSeq" id="WP_044349563.1">
    <property type="nucleotide sequence ID" value="NZ_AZAC01000017.1"/>
</dbReference>
<gene>
    <name evidence="3" type="ORF">X474_14760</name>
</gene>
<sequence length="161" mass="18165">MLEQRKPKSPWFAFFAIGVLAVLCGLGFNFFMPQGIGLRPSYVESPLWKSVDLKEAMNLWINGAGFVDARDPGDYKLVRVKRAVNLYPAEYEIIYPLLSEQLKGFSSLVVYGRTISRFPAAQVAQKLSEAGIKKVFVLDAVFEDLEEAGFPLRKRARRQTS</sequence>
<dbReference type="InterPro" id="IPR036873">
    <property type="entry name" value="Rhodanese-like_dom_sf"/>
</dbReference>
<dbReference type="Proteomes" id="UP000032233">
    <property type="component" value="Unassembled WGS sequence"/>
</dbReference>
<evidence type="ECO:0000313" key="3">
    <source>
        <dbReference type="EMBL" id="KIX13260.1"/>
    </source>
</evidence>
<keyword evidence="1" id="KW-1133">Transmembrane helix</keyword>
<comment type="caution">
    <text evidence="3">The sequence shown here is derived from an EMBL/GenBank/DDBJ whole genome shotgun (WGS) entry which is preliminary data.</text>
</comment>
<dbReference type="InterPro" id="IPR001763">
    <property type="entry name" value="Rhodanese-like_dom"/>
</dbReference>
<accession>A0A0D2JUQ0</accession>
<dbReference type="OrthoDB" id="9789348at2"/>
<dbReference type="STRING" id="1429043.X474_14760"/>
<dbReference type="CDD" id="cd00158">
    <property type="entry name" value="RHOD"/>
    <property type="match status" value="1"/>
</dbReference>
<organism evidence="3 4">
    <name type="scientific">Dethiosulfatarculus sandiegensis</name>
    <dbReference type="NCBI Taxonomy" id="1429043"/>
    <lineage>
        <taxon>Bacteria</taxon>
        <taxon>Pseudomonadati</taxon>
        <taxon>Thermodesulfobacteriota</taxon>
        <taxon>Desulfarculia</taxon>
        <taxon>Desulfarculales</taxon>
        <taxon>Desulfarculaceae</taxon>
        <taxon>Dethiosulfatarculus</taxon>
    </lineage>
</organism>
<dbReference type="PROSITE" id="PS50206">
    <property type="entry name" value="RHODANESE_3"/>
    <property type="match status" value="1"/>
</dbReference>
<evidence type="ECO:0000256" key="1">
    <source>
        <dbReference type="SAM" id="Phobius"/>
    </source>
</evidence>
<reference evidence="3 4" key="1">
    <citation type="submission" date="2013-11" db="EMBL/GenBank/DDBJ databases">
        <title>Metagenomic analysis of a methanogenic consortium involved in long chain n-alkane degradation.</title>
        <authorList>
            <person name="Davidova I.A."/>
            <person name="Callaghan A.V."/>
            <person name="Wawrik B."/>
            <person name="Pruitt S."/>
            <person name="Marks C."/>
            <person name="Duncan K.E."/>
            <person name="Suflita J.M."/>
        </authorList>
    </citation>
    <scope>NUCLEOTIDE SEQUENCE [LARGE SCALE GENOMIC DNA]</scope>
    <source>
        <strain evidence="3 4">SPR</strain>
    </source>
</reference>
<evidence type="ECO:0000259" key="2">
    <source>
        <dbReference type="PROSITE" id="PS50206"/>
    </source>
</evidence>
<dbReference type="InParanoid" id="A0A0D2JUQ0"/>
<dbReference type="Pfam" id="PF00581">
    <property type="entry name" value="Rhodanese"/>
    <property type="match status" value="1"/>
</dbReference>
<dbReference type="SUPFAM" id="SSF52821">
    <property type="entry name" value="Rhodanese/Cell cycle control phosphatase"/>
    <property type="match status" value="1"/>
</dbReference>
<keyword evidence="1" id="KW-0812">Transmembrane</keyword>
<dbReference type="AlphaFoldDB" id="A0A0D2JUQ0"/>
<protein>
    <recommendedName>
        <fullName evidence="2">Rhodanese domain-containing protein</fullName>
    </recommendedName>
</protein>
<keyword evidence="4" id="KW-1185">Reference proteome</keyword>
<dbReference type="Gene3D" id="3.40.250.10">
    <property type="entry name" value="Rhodanese-like domain"/>
    <property type="match status" value="1"/>
</dbReference>
<evidence type="ECO:0000313" key="4">
    <source>
        <dbReference type="Proteomes" id="UP000032233"/>
    </source>
</evidence>
<dbReference type="EMBL" id="AZAC01000017">
    <property type="protein sequence ID" value="KIX13260.1"/>
    <property type="molecule type" value="Genomic_DNA"/>
</dbReference>
<feature type="domain" description="Rhodanese" evidence="2">
    <location>
        <begin position="66"/>
        <end position="154"/>
    </location>
</feature>
<keyword evidence="1" id="KW-0472">Membrane</keyword>